<feature type="transmembrane region" description="Helical" evidence="1">
    <location>
        <begin position="292"/>
        <end position="316"/>
    </location>
</feature>
<dbReference type="PANTHER" id="PTHR43685">
    <property type="entry name" value="GLYCOSYLTRANSFERASE"/>
    <property type="match status" value="1"/>
</dbReference>
<proteinExistence type="predicted"/>
<evidence type="ECO:0000313" key="3">
    <source>
        <dbReference type="EMBL" id="MDQ0363945.1"/>
    </source>
</evidence>
<evidence type="ECO:0000256" key="1">
    <source>
        <dbReference type="SAM" id="Phobius"/>
    </source>
</evidence>
<sequence length="327" mass="35531">MSEPVAVIVPNFNKAKTLRACLTAIAGQSYRPVEVVVVDDCSTDGSADIAREFDCRLVEMPVNGGPAAARNEGVRCTTAPLLFFVDSDTAPAPDAIANAVRLLGDDVGMVQGIYEPYPLFDDGPVEAYRVAFEHFWRRRAVGRPRAATLLAASLIRRSVFEEAGGLDERLRTGEDTEFGTRMPSRWRLVVTDAVLTRHDDVDRFLPFVREQFGFAVDTPLVMLRARRNPGPTLRVGAMSRTGLLLAGLSLLVLPVTVAVPALLPAWLGLLAASTAASHRFIRFTYRLRGARFALYTTAMHTLLYALLVVATGVGVLRAAHALARGEA</sequence>
<organism evidence="3 4">
    <name type="scientific">Catenuloplanes indicus</name>
    <dbReference type="NCBI Taxonomy" id="137267"/>
    <lineage>
        <taxon>Bacteria</taxon>
        <taxon>Bacillati</taxon>
        <taxon>Actinomycetota</taxon>
        <taxon>Actinomycetes</taxon>
        <taxon>Micromonosporales</taxon>
        <taxon>Micromonosporaceae</taxon>
        <taxon>Catenuloplanes</taxon>
    </lineage>
</organism>
<protein>
    <submittedName>
        <fullName evidence="3">Glycosyltransferase involved in cell wall biosynthesis</fullName>
    </submittedName>
</protein>
<name>A0AAE4AUN1_9ACTN</name>
<comment type="caution">
    <text evidence="3">The sequence shown here is derived from an EMBL/GenBank/DDBJ whole genome shotgun (WGS) entry which is preliminary data.</text>
</comment>
<gene>
    <name evidence="3" type="ORF">J2S42_000614</name>
</gene>
<dbReference type="InterPro" id="IPR029044">
    <property type="entry name" value="Nucleotide-diphossugar_trans"/>
</dbReference>
<feature type="domain" description="Glycosyltransferase 2-like" evidence="2">
    <location>
        <begin position="7"/>
        <end position="161"/>
    </location>
</feature>
<dbReference type="SUPFAM" id="SSF53448">
    <property type="entry name" value="Nucleotide-diphospho-sugar transferases"/>
    <property type="match status" value="1"/>
</dbReference>
<keyword evidence="1" id="KW-0812">Transmembrane</keyword>
<dbReference type="PANTHER" id="PTHR43685:SF3">
    <property type="entry name" value="SLR2126 PROTEIN"/>
    <property type="match status" value="1"/>
</dbReference>
<feature type="transmembrane region" description="Helical" evidence="1">
    <location>
        <begin position="243"/>
        <end position="272"/>
    </location>
</feature>
<dbReference type="Proteomes" id="UP001240236">
    <property type="component" value="Unassembled WGS sequence"/>
</dbReference>
<dbReference type="RefSeq" id="WP_307234963.1">
    <property type="nucleotide sequence ID" value="NZ_JAUSUZ010000001.1"/>
</dbReference>
<dbReference type="Pfam" id="PF00535">
    <property type="entry name" value="Glycos_transf_2"/>
    <property type="match status" value="1"/>
</dbReference>
<keyword evidence="1" id="KW-0472">Membrane</keyword>
<keyword evidence="4" id="KW-1185">Reference proteome</keyword>
<dbReference type="InterPro" id="IPR001173">
    <property type="entry name" value="Glyco_trans_2-like"/>
</dbReference>
<accession>A0AAE4AUN1</accession>
<dbReference type="InterPro" id="IPR050834">
    <property type="entry name" value="Glycosyltransf_2"/>
</dbReference>
<dbReference type="EMBL" id="JAUSUZ010000001">
    <property type="protein sequence ID" value="MDQ0363945.1"/>
    <property type="molecule type" value="Genomic_DNA"/>
</dbReference>
<dbReference type="AlphaFoldDB" id="A0AAE4AUN1"/>
<dbReference type="Gene3D" id="3.90.550.10">
    <property type="entry name" value="Spore Coat Polysaccharide Biosynthesis Protein SpsA, Chain A"/>
    <property type="match status" value="1"/>
</dbReference>
<evidence type="ECO:0000313" key="4">
    <source>
        <dbReference type="Proteomes" id="UP001240236"/>
    </source>
</evidence>
<reference evidence="3 4" key="1">
    <citation type="submission" date="2023-07" db="EMBL/GenBank/DDBJ databases">
        <title>Sequencing the genomes of 1000 actinobacteria strains.</title>
        <authorList>
            <person name="Klenk H.-P."/>
        </authorList>
    </citation>
    <scope>NUCLEOTIDE SEQUENCE [LARGE SCALE GENOMIC DNA]</scope>
    <source>
        <strain evidence="3 4">DSM 44709</strain>
    </source>
</reference>
<evidence type="ECO:0000259" key="2">
    <source>
        <dbReference type="Pfam" id="PF00535"/>
    </source>
</evidence>
<keyword evidence="1" id="KW-1133">Transmembrane helix</keyword>